<organism evidence="14 15">
    <name type="scientific">Pichia inconspicua</name>
    <dbReference type="NCBI Taxonomy" id="52247"/>
    <lineage>
        <taxon>Eukaryota</taxon>
        <taxon>Fungi</taxon>
        <taxon>Dikarya</taxon>
        <taxon>Ascomycota</taxon>
        <taxon>Saccharomycotina</taxon>
        <taxon>Pichiomycetes</taxon>
        <taxon>Pichiales</taxon>
        <taxon>Pichiaceae</taxon>
        <taxon>Pichia</taxon>
    </lineage>
</organism>
<reference evidence="14 15" key="1">
    <citation type="journal article" date="2019" name="Front. Genet.">
        <title>Whole-Genome Sequencing of the Opportunistic Yeast Pathogen Candida inconspicua Uncovers Its Hybrid Origin.</title>
        <authorList>
            <person name="Mixao V."/>
            <person name="Hansen A.P."/>
            <person name="Saus E."/>
            <person name="Boekhout T."/>
            <person name="Lass-Florl C."/>
            <person name="Gabaldon T."/>
        </authorList>
    </citation>
    <scope>NUCLEOTIDE SEQUENCE [LARGE SCALE GENOMIC DNA]</scope>
    <source>
        <strain evidence="14 15">CBS 180</strain>
    </source>
</reference>
<dbReference type="EC" id="1.1.2.4" evidence="9"/>
<evidence type="ECO:0000256" key="4">
    <source>
        <dbReference type="ARBA" id="ARBA00022630"/>
    </source>
</evidence>
<dbReference type="SUPFAM" id="SSF55103">
    <property type="entry name" value="FAD-linked oxidases, C-terminal domain"/>
    <property type="match status" value="1"/>
</dbReference>
<dbReference type="Gene3D" id="1.10.45.10">
    <property type="entry name" value="Vanillyl-alcohol Oxidase, Chain A, domain 4"/>
    <property type="match status" value="1"/>
</dbReference>
<evidence type="ECO:0000256" key="2">
    <source>
        <dbReference type="ARBA" id="ARBA00004173"/>
    </source>
</evidence>
<dbReference type="Proteomes" id="UP000307173">
    <property type="component" value="Unassembled WGS sequence"/>
</dbReference>
<accession>A0A4V6TTS5</accession>
<dbReference type="PANTHER" id="PTHR11748:SF111">
    <property type="entry name" value="D-LACTATE DEHYDROGENASE, MITOCHONDRIAL-RELATED"/>
    <property type="match status" value="1"/>
</dbReference>
<sequence>MLKIATPLRNALRTTQLRTTTINYRFQSTQTTPNQQPSPQSSQSSSSGNSRFNKALTATALVVAGTFLGMTWASFNICKNPPEFLSPHTSTFPLDKANPPIYGDYHDVIKEISDHFKPDQISFSKDEKERHSDSYFSTDHPLPTEFADIIIYPETTAQVSLILKAAHKYHVPIVPFTGGTSLEGHYIPTRNGISIDMSRMNKIIQLNEDDLDITVQAGVGWEDLNDFLQPKGFLFGPDPGPGACIGGMCGTSCSGTNAARYGTMRENTIALTVVLADGTIIKTKRRPRKSAAGYNLTQLFVGSEGTLGIVCEATLKLHVRPKFENVAVVCFPTLHDAANAVAMVVQSGIPVNAMELLDDEMMKYVNLSGGVTNKYKELPTLMFKIGANSNKVVDALTNDLKEICYASNCGKKDFRFASSDEEKEELWTARKVALWSTLDIGKQEYGDDVQLWTTDVAVPISKQVDSLIHTRQLFTDNGLRATIVAHAGDGNYHTFILYKKEDYKKVSAVVGEMVKHALTLDGTVTGEHGVGIGKREYLLEELGEKPVDLMRKIKFALDPLLILNPDKIFKIDPNDEKST</sequence>
<evidence type="ECO:0000256" key="1">
    <source>
        <dbReference type="ARBA" id="ARBA00001974"/>
    </source>
</evidence>
<evidence type="ECO:0000256" key="12">
    <source>
        <dbReference type="SAM" id="MobiDB-lite"/>
    </source>
</evidence>
<feature type="compositionally biased region" description="Low complexity" evidence="12">
    <location>
        <begin position="28"/>
        <end position="47"/>
    </location>
</feature>
<comment type="similarity">
    <text evidence="3">Belongs to the FAD-binding oxidoreductase/transferase type 4 family.</text>
</comment>
<dbReference type="EMBL" id="SELW01000222">
    <property type="protein sequence ID" value="TID29900.1"/>
    <property type="molecule type" value="Genomic_DNA"/>
</dbReference>
<evidence type="ECO:0000256" key="11">
    <source>
        <dbReference type="ARBA" id="ARBA00083446"/>
    </source>
</evidence>
<dbReference type="InterPro" id="IPR004113">
    <property type="entry name" value="FAD-bd_oxidored_4_C"/>
</dbReference>
<dbReference type="Gene3D" id="3.30.70.2740">
    <property type="match status" value="1"/>
</dbReference>
<evidence type="ECO:0000256" key="10">
    <source>
        <dbReference type="ARBA" id="ARBA00051436"/>
    </source>
</evidence>
<keyword evidence="7" id="KW-0560">Oxidoreductase</keyword>
<dbReference type="Pfam" id="PF02913">
    <property type="entry name" value="FAD-oxidase_C"/>
    <property type="match status" value="1"/>
</dbReference>
<evidence type="ECO:0000313" key="14">
    <source>
        <dbReference type="EMBL" id="TID29900.1"/>
    </source>
</evidence>
<feature type="region of interest" description="Disordered" evidence="12">
    <location>
        <begin position="28"/>
        <end position="51"/>
    </location>
</feature>
<evidence type="ECO:0000256" key="5">
    <source>
        <dbReference type="ARBA" id="ARBA00022827"/>
    </source>
</evidence>
<evidence type="ECO:0000256" key="6">
    <source>
        <dbReference type="ARBA" id="ARBA00022946"/>
    </source>
</evidence>
<dbReference type="InterPro" id="IPR006094">
    <property type="entry name" value="Oxid_FAD_bind_N"/>
</dbReference>
<dbReference type="GO" id="GO:0071949">
    <property type="term" value="F:FAD binding"/>
    <property type="evidence" value="ECO:0007669"/>
    <property type="project" value="InterPro"/>
</dbReference>
<keyword evidence="5" id="KW-0274">FAD</keyword>
<evidence type="ECO:0000256" key="8">
    <source>
        <dbReference type="ARBA" id="ARBA00023128"/>
    </source>
</evidence>
<evidence type="ECO:0000256" key="3">
    <source>
        <dbReference type="ARBA" id="ARBA00008000"/>
    </source>
</evidence>
<dbReference type="GO" id="GO:0005739">
    <property type="term" value="C:mitochondrion"/>
    <property type="evidence" value="ECO:0007669"/>
    <property type="project" value="UniProtKB-SubCell"/>
</dbReference>
<dbReference type="InterPro" id="IPR016164">
    <property type="entry name" value="FAD-linked_Oxase-like_C"/>
</dbReference>
<dbReference type="FunFam" id="3.30.465.10:FF:000014">
    <property type="entry name" value="D-lactate dehydrogenase (Cytochrome), putative"/>
    <property type="match status" value="1"/>
</dbReference>
<evidence type="ECO:0000313" key="15">
    <source>
        <dbReference type="Proteomes" id="UP000307173"/>
    </source>
</evidence>
<dbReference type="FunFam" id="3.30.70.2740:FF:000001">
    <property type="entry name" value="D-lactate dehydrogenase mitochondrial"/>
    <property type="match status" value="1"/>
</dbReference>
<keyword evidence="6" id="KW-0809">Transit peptide</keyword>
<name>A0A4V6TTS5_9ASCO</name>
<dbReference type="SUPFAM" id="SSF56176">
    <property type="entry name" value="FAD-binding/transporter-associated domain-like"/>
    <property type="match status" value="1"/>
</dbReference>
<dbReference type="GO" id="GO:0008720">
    <property type="term" value="F:D-lactate dehydrogenase (NAD+) activity"/>
    <property type="evidence" value="ECO:0007669"/>
    <property type="project" value="TreeGrafter"/>
</dbReference>
<dbReference type="InterPro" id="IPR016169">
    <property type="entry name" value="FAD-bd_PCMH_sub2"/>
</dbReference>
<dbReference type="Gene3D" id="3.30.465.10">
    <property type="match status" value="1"/>
</dbReference>
<dbReference type="InterPro" id="IPR036318">
    <property type="entry name" value="FAD-bd_PCMH-like_sf"/>
</dbReference>
<keyword evidence="15" id="KW-1185">Reference proteome</keyword>
<dbReference type="STRING" id="52247.A0A4V6TTS5"/>
<keyword evidence="4" id="KW-0285">Flavoprotein</keyword>
<dbReference type="Pfam" id="PF01565">
    <property type="entry name" value="FAD_binding_4"/>
    <property type="match status" value="1"/>
</dbReference>
<keyword evidence="8" id="KW-0496">Mitochondrion</keyword>
<comment type="cofactor">
    <cofactor evidence="1">
        <name>FAD</name>
        <dbReference type="ChEBI" id="CHEBI:57692"/>
    </cofactor>
</comment>
<feature type="domain" description="FAD-binding PCMH-type" evidence="13">
    <location>
        <begin position="143"/>
        <end position="320"/>
    </location>
</feature>
<dbReference type="FunFam" id="1.10.45.10:FF:000001">
    <property type="entry name" value="D-lactate dehydrogenase mitochondrial"/>
    <property type="match status" value="1"/>
</dbReference>
<proteinExistence type="inferred from homology"/>
<evidence type="ECO:0000259" key="13">
    <source>
        <dbReference type="PROSITE" id="PS51387"/>
    </source>
</evidence>
<dbReference type="OrthoDB" id="7786253at2759"/>
<dbReference type="InterPro" id="IPR016171">
    <property type="entry name" value="Vanillyl_alc_oxidase_C-sub2"/>
</dbReference>
<dbReference type="GO" id="GO:1903457">
    <property type="term" value="P:lactate catabolic process"/>
    <property type="evidence" value="ECO:0007669"/>
    <property type="project" value="TreeGrafter"/>
</dbReference>
<comment type="subcellular location">
    <subcellularLocation>
        <location evidence="2">Mitochondrion</location>
    </subcellularLocation>
</comment>
<evidence type="ECO:0000256" key="9">
    <source>
        <dbReference type="ARBA" id="ARBA00038897"/>
    </source>
</evidence>
<dbReference type="PROSITE" id="PS51387">
    <property type="entry name" value="FAD_PCMH"/>
    <property type="match status" value="1"/>
</dbReference>
<dbReference type="AlphaFoldDB" id="A0A4V6TTS5"/>
<comment type="catalytic activity">
    <reaction evidence="10">
        <text>(R)-lactate + 2 Fe(III)-[cytochrome c] = 2 Fe(II)-[cytochrome c] + pyruvate + 2 H(+)</text>
        <dbReference type="Rhea" id="RHEA:13521"/>
        <dbReference type="Rhea" id="RHEA-COMP:10350"/>
        <dbReference type="Rhea" id="RHEA-COMP:14399"/>
        <dbReference type="ChEBI" id="CHEBI:15361"/>
        <dbReference type="ChEBI" id="CHEBI:15378"/>
        <dbReference type="ChEBI" id="CHEBI:16004"/>
        <dbReference type="ChEBI" id="CHEBI:29033"/>
        <dbReference type="ChEBI" id="CHEBI:29034"/>
        <dbReference type="EC" id="1.1.2.4"/>
    </reaction>
</comment>
<dbReference type="PANTHER" id="PTHR11748">
    <property type="entry name" value="D-LACTATE DEHYDROGENASE"/>
    <property type="match status" value="1"/>
</dbReference>
<dbReference type="InterPro" id="IPR016166">
    <property type="entry name" value="FAD-bd_PCMH"/>
</dbReference>
<evidence type="ECO:0000256" key="7">
    <source>
        <dbReference type="ARBA" id="ARBA00023002"/>
    </source>
</evidence>
<comment type="caution">
    <text evidence="14">The sequence shown here is derived from an EMBL/GenBank/DDBJ whole genome shotgun (WGS) entry which is preliminary data.</text>
</comment>
<dbReference type="GO" id="GO:0004458">
    <property type="term" value="F:D-lactate dehydrogenase (cytochrome) activity"/>
    <property type="evidence" value="ECO:0007669"/>
    <property type="project" value="UniProtKB-EC"/>
</dbReference>
<gene>
    <name evidence="14" type="ORF">CANINC_001539</name>
</gene>
<protein>
    <recommendedName>
        <fullName evidence="9">D-lactate dehydrogenase (cytochrome)</fullName>
        <ecNumber evidence="9">1.1.2.4</ecNumber>
    </recommendedName>
    <alternativeName>
        <fullName evidence="11">D-lactate ferricytochrome C oxidoreductase</fullName>
    </alternativeName>
</protein>